<evidence type="ECO:0000313" key="11">
    <source>
        <dbReference type="EMBL" id="KAG0452472.1"/>
    </source>
</evidence>
<keyword evidence="6 9" id="KW-0249">Electron transport</keyword>
<protein>
    <recommendedName>
        <fullName evidence="9">Ferredoxin</fullName>
    </recommendedName>
</protein>
<dbReference type="InterPro" id="IPR010241">
    <property type="entry name" value="Fd_pln"/>
</dbReference>
<dbReference type="InterPro" id="IPR001041">
    <property type="entry name" value="2Fe-2S_ferredoxin-type"/>
</dbReference>
<keyword evidence="5 9" id="KW-0479">Metal-binding</keyword>
<dbReference type="SUPFAM" id="SSF54292">
    <property type="entry name" value="2Fe-2S ferredoxin-like"/>
    <property type="match status" value="1"/>
</dbReference>
<dbReference type="InterPro" id="IPR036010">
    <property type="entry name" value="2Fe-2S_ferredoxin-like_sf"/>
</dbReference>
<keyword evidence="9" id="KW-0150">Chloroplast</keyword>
<dbReference type="GO" id="GO:0051537">
    <property type="term" value="F:2 iron, 2 sulfur cluster binding"/>
    <property type="evidence" value="ECO:0007669"/>
    <property type="project" value="UniProtKB-KW"/>
</dbReference>
<evidence type="ECO:0000259" key="10">
    <source>
        <dbReference type="PROSITE" id="PS51085"/>
    </source>
</evidence>
<keyword evidence="3 9" id="KW-0813">Transport</keyword>
<comment type="function">
    <text evidence="9">Ferredoxins are iron-sulfur proteins that transfer electrons in a wide variety of metabolic reactions.</text>
</comment>
<dbReference type="PANTHER" id="PTHR43112:SF30">
    <property type="entry name" value="FERREDOXIN-3, CHLOROPLASTIC"/>
    <property type="match status" value="1"/>
</dbReference>
<keyword evidence="12" id="KW-1185">Reference proteome</keyword>
<comment type="cofactor">
    <cofactor evidence="9">
        <name>[2Fe-2S] cluster</name>
        <dbReference type="ChEBI" id="CHEBI:190135"/>
    </cofactor>
    <text evidence="9">Binds 1 [2Fe-2S] cluster.</text>
</comment>
<evidence type="ECO:0000256" key="1">
    <source>
        <dbReference type="ARBA" id="ARBA00004229"/>
    </source>
</evidence>
<keyword evidence="7 9" id="KW-0408">Iron</keyword>
<keyword evidence="8 9" id="KW-0411">Iron-sulfur</keyword>
<reference evidence="11 12" key="1">
    <citation type="journal article" date="2020" name="Nat. Food">
        <title>A phased Vanilla planifolia genome enables genetic improvement of flavour and production.</title>
        <authorList>
            <person name="Hasing T."/>
            <person name="Tang H."/>
            <person name="Brym M."/>
            <person name="Khazi F."/>
            <person name="Huang T."/>
            <person name="Chambers A.H."/>
        </authorList>
    </citation>
    <scope>NUCLEOTIDE SEQUENCE [LARGE SCALE GENOMIC DNA]</scope>
    <source>
        <tissue evidence="11">Leaf</tissue>
    </source>
</reference>
<evidence type="ECO:0000256" key="9">
    <source>
        <dbReference type="RuleBase" id="RU364001"/>
    </source>
</evidence>
<proteinExistence type="inferred from homology"/>
<dbReference type="NCBIfam" id="TIGR02008">
    <property type="entry name" value="fdx_plant"/>
    <property type="match status" value="1"/>
</dbReference>
<sequence length="163" mass="17499">MSTVTLSTGCMFQQSIRIPVRSSNLVQPHPASVGMTMPISKKYGLTKSNQPTFGPTTSNRLKTIAMAVYKIKLIDPDGNETEFDAPDDGYILDSAETAGIDLPYSCKAGACSTCAGLLQSGSVDQSDGSFLDDSQIEKGYVLTCISYPKSDCVIHTHKEGDLY</sequence>
<dbReference type="GO" id="GO:0046872">
    <property type="term" value="F:metal ion binding"/>
    <property type="evidence" value="ECO:0007669"/>
    <property type="project" value="UniProtKB-KW"/>
</dbReference>
<comment type="similarity">
    <text evidence="2 9">Belongs to the 2Fe2S plant-type ferredoxin family.</text>
</comment>
<dbReference type="Gene3D" id="3.10.20.30">
    <property type="match status" value="1"/>
</dbReference>
<name>A0A835PLN8_VANPL</name>
<keyword evidence="9" id="KW-0934">Plastid</keyword>
<dbReference type="CDD" id="cd00207">
    <property type="entry name" value="fer2"/>
    <property type="match status" value="1"/>
</dbReference>
<evidence type="ECO:0000256" key="7">
    <source>
        <dbReference type="ARBA" id="ARBA00023004"/>
    </source>
</evidence>
<feature type="domain" description="2Fe-2S ferredoxin-type" evidence="10">
    <location>
        <begin position="69"/>
        <end position="160"/>
    </location>
</feature>
<dbReference type="InterPro" id="IPR012675">
    <property type="entry name" value="Beta-grasp_dom_sf"/>
</dbReference>
<dbReference type="GO" id="GO:0022900">
    <property type="term" value="P:electron transport chain"/>
    <property type="evidence" value="ECO:0007669"/>
    <property type="project" value="InterPro"/>
</dbReference>
<dbReference type="AlphaFoldDB" id="A0A835PLN8"/>
<evidence type="ECO:0000256" key="6">
    <source>
        <dbReference type="ARBA" id="ARBA00022982"/>
    </source>
</evidence>
<dbReference type="PROSITE" id="PS00197">
    <property type="entry name" value="2FE2S_FER_1"/>
    <property type="match status" value="1"/>
</dbReference>
<gene>
    <name evidence="11" type="ORF">HPP92_025136</name>
</gene>
<dbReference type="PANTHER" id="PTHR43112">
    <property type="entry name" value="FERREDOXIN"/>
    <property type="match status" value="1"/>
</dbReference>
<accession>A0A835PLN8</accession>
<evidence type="ECO:0000256" key="4">
    <source>
        <dbReference type="ARBA" id="ARBA00022714"/>
    </source>
</evidence>
<evidence type="ECO:0000256" key="8">
    <source>
        <dbReference type="ARBA" id="ARBA00023014"/>
    </source>
</evidence>
<evidence type="ECO:0000256" key="3">
    <source>
        <dbReference type="ARBA" id="ARBA00022448"/>
    </source>
</evidence>
<dbReference type="GO" id="GO:0009055">
    <property type="term" value="F:electron transfer activity"/>
    <property type="evidence" value="ECO:0007669"/>
    <property type="project" value="InterPro"/>
</dbReference>
<evidence type="ECO:0000256" key="5">
    <source>
        <dbReference type="ARBA" id="ARBA00022723"/>
    </source>
</evidence>
<evidence type="ECO:0000256" key="2">
    <source>
        <dbReference type="ARBA" id="ARBA00007874"/>
    </source>
</evidence>
<dbReference type="OrthoDB" id="20828at2759"/>
<comment type="subcellular location">
    <subcellularLocation>
        <location evidence="1 9">Plastid</location>
        <location evidence="1 9">Chloroplast</location>
    </subcellularLocation>
</comment>
<organism evidence="11 12">
    <name type="scientific">Vanilla planifolia</name>
    <name type="common">Vanilla</name>
    <dbReference type="NCBI Taxonomy" id="51239"/>
    <lineage>
        <taxon>Eukaryota</taxon>
        <taxon>Viridiplantae</taxon>
        <taxon>Streptophyta</taxon>
        <taxon>Embryophyta</taxon>
        <taxon>Tracheophyta</taxon>
        <taxon>Spermatophyta</taxon>
        <taxon>Magnoliopsida</taxon>
        <taxon>Liliopsida</taxon>
        <taxon>Asparagales</taxon>
        <taxon>Orchidaceae</taxon>
        <taxon>Vanilloideae</taxon>
        <taxon>Vanilleae</taxon>
        <taxon>Vanilla</taxon>
    </lineage>
</organism>
<dbReference type="InterPro" id="IPR006058">
    <property type="entry name" value="2Fe2S_fd_BS"/>
</dbReference>
<keyword evidence="4 9" id="KW-0001">2Fe-2S</keyword>
<comment type="caution">
    <text evidence="11">The sequence shown here is derived from an EMBL/GenBank/DDBJ whole genome shotgun (WGS) entry which is preliminary data.</text>
</comment>
<dbReference type="Proteomes" id="UP000636800">
    <property type="component" value="Unassembled WGS sequence"/>
</dbReference>
<dbReference type="GO" id="GO:0009507">
    <property type="term" value="C:chloroplast"/>
    <property type="evidence" value="ECO:0007669"/>
    <property type="project" value="UniProtKB-SubCell"/>
</dbReference>
<dbReference type="FunFam" id="3.10.20.30:FF:000014">
    <property type="entry name" value="Ferredoxin"/>
    <property type="match status" value="1"/>
</dbReference>
<dbReference type="Pfam" id="PF00111">
    <property type="entry name" value="Fer2"/>
    <property type="match status" value="1"/>
</dbReference>
<evidence type="ECO:0000313" key="12">
    <source>
        <dbReference type="Proteomes" id="UP000636800"/>
    </source>
</evidence>
<dbReference type="PROSITE" id="PS51085">
    <property type="entry name" value="2FE2S_FER_2"/>
    <property type="match status" value="1"/>
</dbReference>
<dbReference type="EMBL" id="JADCNL010000014">
    <property type="protein sequence ID" value="KAG0452472.1"/>
    <property type="molecule type" value="Genomic_DNA"/>
</dbReference>